<evidence type="ECO:0000313" key="1">
    <source>
        <dbReference type="EMBL" id="GBP70399.1"/>
    </source>
</evidence>
<evidence type="ECO:0000313" key="2">
    <source>
        <dbReference type="Proteomes" id="UP000299102"/>
    </source>
</evidence>
<keyword evidence="2" id="KW-1185">Reference proteome</keyword>
<sequence length="234" mass="26894">MSKRPSVQLSRSPLTLGGGISLRVIHSYLSGRHFTFRYEHTYSTRLLIRAGVSQGSSISPLLYSAYTNDNTATVVWRPTRAIQYKYSKRRSRRIVDLDTPRPKMLNANIPRQRNYKYLGVTLDKNLHFRDHIERVRKTAIFYRARLEAMLGRKKGFSPTLPTRTAAKVCGMHFYLLLVARGEKKCPSACAPYRVRRLSTVVSDMEAFEQDKIPEAYCSSRGTARALLRELDTHH</sequence>
<organism evidence="1 2">
    <name type="scientific">Eumeta variegata</name>
    <name type="common">Bagworm moth</name>
    <name type="synonym">Eumeta japonica</name>
    <dbReference type="NCBI Taxonomy" id="151549"/>
    <lineage>
        <taxon>Eukaryota</taxon>
        <taxon>Metazoa</taxon>
        <taxon>Ecdysozoa</taxon>
        <taxon>Arthropoda</taxon>
        <taxon>Hexapoda</taxon>
        <taxon>Insecta</taxon>
        <taxon>Pterygota</taxon>
        <taxon>Neoptera</taxon>
        <taxon>Endopterygota</taxon>
        <taxon>Lepidoptera</taxon>
        <taxon>Glossata</taxon>
        <taxon>Ditrysia</taxon>
        <taxon>Tineoidea</taxon>
        <taxon>Psychidae</taxon>
        <taxon>Oiketicinae</taxon>
        <taxon>Eumeta</taxon>
    </lineage>
</organism>
<comment type="caution">
    <text evidence="1">The sequence shown here is derived from an EMBL/GenBank/DDBJ whole genome shotgun (WGS) entry which is preliminary data.</text>
</comment>
<dbReference type="EMBL" id="BGZK01001072">
    <property type="protein sequence ID" value="GBP70399.1"/>
    <property type="molecule type" value="Genomic_DNA"/>
</dbReference>
<dbReference type="Proteomes" id="UP000299102">
    <property type="component" value="Unassembled WGS sequence"/>
</dbReference>
<reference evidence="1 2" key="1">
    <citation type="journal article" date="2019" name="Commun. Biol.">
        <title>The bagworm genome reveals a unique fibroin gene that provides high tensile strength.</title>
        <authorList>
            <person name="Kono N."/>
            <person name="Nakamura H."/>
            <person name="Ohtoshi R."/>
            <person name="Tomita M."/>
            <person name="Numata K."/>
            <person name="Arakawa K."/>
        </authorList>
    </citation>
    <scope>NUCLEOTIDE SEQUENCE [LARGE SCALE GENOMIC DNA]</scope>
</reference>
<protein>
    <recommendedName>
        <fullName evidence="3">RNA-directed DNA polymerase from transposon BS</fullName>
    </recommendedName>
</protein>
<accession>A0A4C1Y752</accession>
<gene>
    <name evidence="1" type="ORF">EVAR_45666_1</name>
</gene>
<proteinExistence type="predicted"/>
<name>A0A4C1Y752_EUMVA</name>
<dbReference type="AlphaFoldDB" id="A0A4C1Y752"/>
<dbReference type="OrthoDB" id="5534248at2759"/>
<evidence type="ECO:0008006" key="3">
    <source>
        <dbReference type="Google" id="ProtNLM"/>
    </source>
</evidence>